<dbReference type="PANTHER" id="PTHR46470:SF2">
    <property type="entry name" value="GLYCERALDEHYDE 3-PHOSPHATE PHOSPHATASE"/>
    <property type="match status" value="1"/>
</dbReference>
<keyword evidence="3" id="KW-0460">Magnesium</keyword>
<organism evidence="4 5">
    <name type="scientific">Candidatus Woykebacteria bacterium RBG_13_40_7b</name>
    <dbReference type="NCBI Taxonomy" id="1802594"/>
    <lineage>
        <taxon>Bacteria</taxon>
        <taxon>Candidatus Woykeibacteriota</taxon>
    </lineage>
</organism>
<proteinExistence type="predicted"/>
<sequence>MKIVVFDFNRTIYDPDSKKLSDGAKFVLKNLIKRGFSLILITKGDQRGNLVKNLGLDKYFKRIIVSKEKTKKDFEEIVSREKADLEGSFVIGDRVRKEITFGNSLGFKTIWFRNGKFAGEQPINEIEKPEYTVEKLKDVLQIIQR</sequence>
<dbReference type="PANTHER" id="PTHR46470">
    <property type="entry name" value="N-ACYLNEURAMINATE-9-PHOSPHATASE"/>
    <property type="match status" value="1"/>
</dbReference>
<evidence type="ECO:0000256" key="3">
    <source>
        <dbReference type="ARBA" id="ARBA00022842"/>
    </source>
</evidence>
<dbReference type="EMBL" id="MHCQ01000040">
    <property type="protein sequence ID" value="OGY23699.1"/>
    <property type="molecule type" value="Genomic_DNA"/>
</dbReference>
<dbReference type="Gene3D" id="3.40.50.1000">
    <property type="entry name" value="HAD superfamily/HAD-like"/>
    <property type="match status" value="1"/>
</dbReference>
<reference evidence="4 5" key="1">
    <citation type="journal article" date="2016" name="Nat. Commun.">
        <title>Thousands of microbial genomes shed light on interconnected biogeochemical processes in an aquifer system.</title>
        <authorList>
            <person name="Anantharaman K."/>
            <person name="Brown C.T."/>
            <person name="Hug L.A."/>
            <person name="Sharon I."/>
            <person name="Castelle C.J."/>
            <person name="Probst A.J."/>
            <person name="Thomas B.C."/>
            <person name="Singh A."/>
            <person name="Wilkins M.J."/>
            <person name="Karaoz U."/>
            <person name="Brodie E.L."/>
            <person name="Williams K.H."/>
            <person name="Hubbard S.S."/>
            <person name="Banfield J.F."/>
        </authorList>
    </citation>
    <scope>NUCLEOTIDE SEQUENCE [LARGE SCALE GENOMIC DNA]</scope>
</reference>
<dbReference type="AlphaFoldDB" id="A0A1G1W7P4"/>
<evidence type="ECO:0000313" key="4">
    <source>
        <dbReference type="EMBL" id="OGY23699.1"/>
    </source>
</evidence>
<evidence type="ECO:0008006" key="6">
    <source>
        <dbReference type="Google" id="ProtNLM"/>
    </source>
</evidence>
<evidence type="ECO:0000313" key="5">
    <source>
        <dbReference type="Proteomes" id="UP000177103"/>
    </source>
</evidence>
<dbReference type="Proteomes" id="UP000177103">
    <property type="component" value="Unassembled WGS sequence"/>
</dbReference>
<dbReference type="InterPro" id="IPR051400">
    <property type="entry name" value="HAD-like_hydrolase"/>
</dbReference>
<dbReference type="SUPFAM" id="SSF56784">
    <property type="entry name" value="HAD-like"/>
    <property type="match status" value="1"/>
</dbReference>
<dbReference type="InterPro" id="IPR023214">
    <property type="entry name" value="HAD_sf"/>
</dbReference>
<comment type="caution">
    <text evidence="4">The sequence shown here is derived from an EMBL/GenBank/DDBJ whole genome shotgun (WGS) entry which is preliminary data.</text>
</comment>
<keyword evidence="1" id="KW-0479">Metal-binding</keyword>
<dbReference type="GO" id="GO:0046872">
    <property type="term" value="F:metal ion binding"/>
    <property type="evidence" value="ECO:0007669"/>
    <property type="project" value="UniProtKB-KW"/>
</dbReference>
<dbReference type="Pfam" id="PF13242">
    <property type="entry name" value="Hydrolase_like"/>
    <property type="match status" value="1"/>
</dbReference>
<gene>
    <name evidence="4" type="ORF">A2Y57_02985</name>
</gene>
<dbReference type="GO" id="GO:0016791">
    <property type="term" value="F:phosphatase activity"/>
    <property type="evidence" value="ECO:0007669"/>
    <property type="project" value="TreeGrafter"/>
</dbReference>
<accession>A0A1G1W7P4</accession>
<evidence type="ECO:0000256" key="2">
    <source>
        <dbReference type="ARBA" id="ARBA00022801"/>
    </source>
</evidence>
<keyword evidence="2" id="KW-0378">Hydrolase</keyword>
<dbReference type="InterPro" id="IPR036412">
    <property type="entry name" value="HAD-like_sf"/>
</dbReference>
<evidence type="ECO:0000256" key="1">
    <source>
        <dbReference type="ARBA" id="ARBA00022723"/>
    </source>
</evidence>
<protein>
    <recommendedName>
        <fullName evidence="6">HAD family hydrolase</fullName>
    </recommendedName>
</protein>
<name>A0A1G1W7P4_9BACT</name>